<accession>A0ABR2TKG3</accession>
<evidence type="ECO:0000313" key="2">
    <source>
        <dbReference type="Proteomes" id="UP001396334"/>
    </source>
</evidence>
<evidence type="ECO:0000313" key="1">
    <source>
        <dbReference type="EMBL" id="KAK9037805.1"/>
    </source>
</evidence>
<comment type="caution">
    <text evidence="1">The sequence shown here is derived from an EMBL/GenBank/DDBJ whole genome shotgun (WGS) entry which is preliminary data.</text>
</comment>
<sequence length="186" mass="19823">MPESVDSHAADAPILAGSSSFAKLQGVYQQKGKGPPITYDNLLKDEVTSSHPFRSTSLPVLSHNGVKERISVDSCPTHSVEVNESLRHVMQATEVGDTTATDASLNIQLHAVINRVENRSSVDVDELGTSSQQQCCPSMSNNVQGSRMDGSNTLQDFVANSSLGISNLLVVPSTDSQHKLSQVCSS</sequence>
<gene>
    <name evidence="1" type="ORF">V6N11_022705</name>
</gene>
<dbReference type="Proteomes" id="UP001396334">
    <property type="component" value="Unassembled WGS sequence"/>
</dbReference>
<name>A0ABR2TKG3_9ROSI</name>
<proteinExistence type="predicted"/>
<dbReference type="EMBL" id="JBBPBN010000005">
    <property type="protein sequence ID" value="KAK9037805.1"/>
    <property type="molecule type" value="Genomic_DNA"/>
</dbReference>
<reference evidence="1 2" key="1">
    <citation type="journal article" date="2024" name="G3 (Bethesda)">
        <title>Genome assembly of Hibiscus sabdariffa L. provides insights into metabolisms of medicinal natural products.</title>
        <authorList>
            <person name="Kim T."/>
        </authorList>
    </citation>
    <scope>NUCLEOTIDE SEQUENCE [LARGE SCALE GENOMIC DNA]</scope>
    <source>
        <strain evidence="1">TK-2024</strain>
        <tissue evidence="1">Old leaves</tissue>
    </source>
</reference>
<keyword evidence="2" id="KW-1185">Reference proteome</keyword>
<organism evidence="1 2">
    <name type="scientific">Hibiscus sabdariffa</name>
    <name type="common">roselle</name>
    <dbReference type="NCBI Taxonomy" id="183260"/>
    <lineage>
        <taxon>Eukaryota</taxon>
        <taxon>Viridiplantae</taxon>
        <taxon>Streptophyta</taxon>
        <taxon>Embryophyta</taxon>
        <taxon>Tracheophyta</taxon>
        <taxon>Spermatophyta</taxon>
        <taxon>Magnoliopsida</taxon>
        <taxon>eudicotyledons</taxon>
        <taxon>Gunneridae</taxon>
        <taxon>Pentapetalae</taxon>
        <taxon>rosids</taxon>
        <taxon>malvids</taxon>
        <taxon>Malvales</taxon>
        <taxon>Malvaceae</taxon>
        <taxon>Malvoideae</taxon>
        <taxon>Hibiscus</taxon>
    </lineage>
</organism>
<protein>
    <submittedName>
        <fullName evidence="1">Uncharacterized protein</fullName>
    </submittedName>
</protein>